<dbReference type="RefSeq" id="XP_039127592.1">
    <property type="nucleotide sequence ID" value="XM_039271658.1"/>
</dbReference>
<evidence type="ECO:0000313" key="2">
    <source>
        <dbReference type="Proteomes" id="UP001515500"/>
    </source>
</evidence>
<dbReference type="PANTHER" id="PTHR47805:SF1">
    <property type="entry name" value="SAGA-ASSOCIATED FACTOR 73"/>
    <property type="match status" value="1"/>
</dbReference>
<dbReference type="Proteomes" id="UP001515500">
    <property type="component" value="Chromosome 6"/>
</dbReference>
<proteinExistence type="predicted"/>
<gene>
    <name evidence="3 4" type="primary">LOC120263693</name>
</gene>
<feature type="region of interest" description="Disordered" evidence="1">
    <location>
        <begin position="102"/>
        <end position="124"/>
    </location>
</feature>
<dbReference type="RefSeq" id="XP_039127591.1">
    <property type="nucleotide sequence ID" value="XM_039271657.1"/>
</dbReference>
<dbReference type="PANTHER" id="PTHR47805">
    <property type="entry name" value="SAGA-ASSOCIATED FACTOR 73"/>
    <property type="match status" value="1"/>
</dbReference>
<dbReference type="AlphaFoldDB" id="A0AB40BLX8"/>
<dbReference type="GO" id="GO:0000124">
    <property type="term" value="C:SAGA complex"/>
    <property type="evidence" value="ECO:0007669"/>
    <property type="project" value="InterPro"/>
</dbReference>
<protein>
    <submittedName>
        <fullName evidence="3 4">Uncharacterized protein LOC120263693 isoform X1</fullName>
    </submittedName>
</protein>
<accession>A0AB40BLX8</accession>
<evidence type="ECO:0000313" key="3">
    <source>
        <dbReference type="RefSeq" id="XP_039127591.1"/>
    </source>
</evidence>
<dbReference type="GeneID" id="120263693"/>
<name>A0AB40BLX8_DIOCR</name>
<feature type="region of interest" description="Disordered" evidence="1">
    <location>
        <begin position="142"/>
        <end position="169"/>
    </location>
</feature>
<dbReference type="InterPro" id="IPR037804">
    <property type="entry name" value="SGF73"/>
</dbReference>
<sequence length="328" mass="35601">MVCTIGDGRMAAMVRLLKIESSPEITAEEANLEKIARQKIHKEFHDADEENLLEEEDMHVFDSRPLTDPLHLVCCNACKKPVKASQYAAHAERCVPLNFKEEPKKECNSNGKHKKPPRKGREKLQAADHKCTTVGELENCHPLDGNGIADSQSKLDGESGLVSSPSGVPKDAPIPLATKIYHLQGNHRLRLALGDLYRQASVKEHGGYSLSANLVKDKDLLPSQITSHKTDVSQKKEGTYFSASVPNPDQKIAQSLEPCSKISRGLASTISSSNYLQGNSIQRLGLPAATTTTGLMRTRYSSAIFSYSGESGPALGMTGKTEGSVPVL</sequence>
<feature type="compositionally biased region" description="Basic residues" evidence="1">
    <location>
        <begin position="111"/>
        <end position="121"/>
    </location>
</feature>
<evidence type="ECO:0000256" key="1">
    <source>
        <dbReference type="SAM" id="MobiDB-lite"/>
    </source>
</evidence>
<keyword evidence="2" id="KW-1185">Reference proteome</keyword>
<evidence type="ECO:0000313" key="4">
    <source>
        <dbReference type="RefSeq" id="XP_039127592.1"/>
    </source>
</evidence>
<reference evidence="3 4" key="1">
    <citation type="submission" date="2025-04" db="UniProtKB">
        <authorList>
            <consortium name="RefSeq"/>
        </authorList>
    </citation>
    <scope>IDENTIFICATION</scope>
</reference>
<organism evidence="2 3">
    <name type="scientific">Dioscorea cayennensis subsp. rotundata</name>
    <name type="common">White Guinea yam</name>
    <name type="synonym">Dioscorea rotundata</name>
    <dbReference type="NCBI Taxonomy" id="55577"/>
    <lineage>
        <taxon>Eukaryota</taxon>
        <taxon>Viridiplantae</taxon>
        <taxon>Streptophyta</taxon>
        <taxon>Embryophyta</taxon>
        <taxon>Tracheophyta</taxon>
        <taxon>Spermatophyta</taxon>
        <taxon>Magnoliopsida</taxon>
        <taxon>Liliopsida</taxon>
        <taxon>Dioscoreales</taxon>
        <taxon>Dioscoreaceae</taxon>
        <taxon>Dioscorea</taxon>
    </lineage>
</organism>